<dbReference type="Proteomes" id="UP000046395">
    <property type="component" value="Unassembled WGS sequence"/>
</dbReference>
<dbReference type="WBParaSite" id="TMUE_2000007114.1">
    <property type="protein sequence ID" value="TMUE_2000007114.1"/>
    <property type="gene ID" value="WBGene00299796"/>
</dbReference>
<accession>A0A5S6QIZ3</accession>
<proteinExistence type="predicted"/>
<sequence>MPQLGVIDFRSDEWIRCPLNFGGGAYLWNSNPKGANPTTAETHRRPREGDKHDGGALSACPSHWSQLKGGLTLVRTYGRVLTLPIASTERTADEGPMFGQLPRVSYISRAMQMEGGNNNWPPPERKAHADAESWVLRMSAPVIQICSKEKVCIAERKAYVQRSPGALAN</sequence>
<keyword evidence="2" id="KW-1185">Reference proteome</keyword>
<feature type="compositionally biased region" description="Polar residues" evidence="1">
    <location>
        <begin position="30"/>
        <end position="40"/>
    </location>
</feature>
<protein>
    <submittedName>
        <fullName evidence="3">Uncharacterized protein</fullName>
    </submittedName>
</protein>
<name>A0A5S6QIZ3_TRIMR</name>
<feature type="region of interest" description="Disordered" evidence="1">
    <location>
        <begin position="30"/>
        <end position="56"/>
    </location>
</feature>
<evidence type="ECO:0000256" key="1">
    <source>
        <dbReference type="SAM" id="MobiDB-lite"/>
    </source>
</evidence>
<evidence type="ECO:0000313" key="2">
    <source>
        <dbReference type="Proteomes" id="UP000046395"/>
    </source>
</evidence>
<dbReference type="AlphaFoldDB" id="A0A5S6QIZ3"/>
<organism evidence="2 3">
    <name type="scientific">Trichuris muris</name>
    <name type="common">Mouse whipworm</name>
    <dbReference type="NCBI Taxonomy" id="70415"/>
    <lineage>
        <taxon>Eukaryota</taxon>
        <taxon>Metazoa</taxon>
        <taxon>Ecdysozoa</taxon>
        <taxon>Nematoda</taxon>
        <taxon>Enoplea</taxon>
        <taxon>Dorylaimia</taxon>
        <taxon>Trichinellida</taxon>
        <taxon>Trichuridae</taxon>
        <taxon>Trichuris</taxon>
    </lineage>
</organism>
<evidence type="ECO:0000313" key="3">
    <source>
        <dbReference type="WBParaSite" id="TMUE_2000007114.1"/>
    </source>
</evidence>
<reference evidence="3" key="1">
    <citation type="submission" date="2019-12" db="UniProtKB">
        <authorList>
            <consortium name="WormBaseParasite"/>
        </authorList>
    </citation>
    <scope>IDENTIFICATION</scope>
</reference>
<feature type="compositionally biased region" description="Basic and acidic residues" evidence="1">
    <location>
        <begin position="41"/>
        <end position="54"/>
    </location>
</feature>